<dbReference type="InterPro" id="IPR000192">
    <property type="entry name" value="Aminotrans_V_dom"/>
</dbReference>
<name>A0A1W1VPA2_9FIRM</name>
<evidence type="ECO:0000256" key="5">
    <source>
        <dbReference type="PIRSR" id="PIRSR000524-50"/>
    </source>
</evidence>
<evidence type="ECO:0000256" key="2">
    <source>
        <dbReference type="ARBA" id="ARBA00009236"/>
    </source>
</evidence>
<dbReference type="PANTHER" id="PTHR21152:SF40">
    <property type="entry name" value="ALANINE--GLYOXYLATE AMINOTRANSFERASE"/>
    <property type="match status" value="1"/>
</dbReference>
<sequence>MEKPLLMIPGPCALEREVCEAMSWQPVPHYGREWVEEFNRVRESLKPLFGTTEGKIYITVGSGHAGIEAGINAIAAEGDRLLVVNNGFFGERIVWIARNYGIEVVELRSEWGEPVDPEAVRDALDRDPMIKALAVVHGETSTGVLNPIKEIGKIACEREVLLFVDAICSVGGTEFLMDEWGVDLCVAASQKGLSAPAGLVILAVRQKVWDNLKKRKKRPVGWYLNVEVWRHFEESQGDFQPYGITMAVNNVRALQVSLDQMYREGLENRFRRHHEISRYIRDGLASLGLELFARGEPLPLVTVSKCPQGIEAEKLVTLLRKRYDIYITGGLGPYKEKTFRVGHMGPLAVPEVADYFLAALKDCLQQL</sequence>
<dbReference type="STRING" id="698762.SAMN00808754_1189"/>
<dbReference type="GO" id="GO:0004760">
    <property type="term" value="F:L-serine-pyruvate transaminase activity"/>
    <property type="evidence" value="ECO:0007669"/>
    <property type="project" value="TreeGrafter"/>
</dbReference>
<dbReference type="InterPro" id="IPR015422">
    <property type="entry name" value="PyrdxlP-dep_Trfase_small"/>
</dbReference>
<keyword evidence="8" id="KW-1185">Reference proteome</keyword>
<keyword evidence="7" id="KW-0808">Transferase</keyword>
<dbReference type="GO" id="GO:0008453">
    <property type="term" value="F:alanine-glyoxylate transaminase activity"/>
    <property type="evidence" value="ECO:0007669"/>
    <property type="project" value="TreeGrafter"/>
</dbReference>
<keyword evidence="3 5" id="KW-0663">Pyridoxal phosphate</keyword>
<comment type="cofactor">
    <cofactor evidence="1 5">
        <name>pyridoxal 5'-phosphate</name>
        <dbReference type="ChEBI" id="CHEBI:597326"/>
    </cofactor>
</comment>
<dbReference type="Gene3D" id="3.40.640.10">
    <property type="entry name" value="Type I PLP-dependent aspartate aminotransferase-like (Major domain)"/>
    <property type="match status" value="1"/>
</dbReference>
<evidence type="ECO:0000259" key="6">
    <source>
        <dbReference type="Pfam" id="PF00266"/>
    </source>
</evidence>
<dbReference type="PANTHER" id="PTHR21152">
    <property type="entry name" value="AMINOTRANSFERASE CLASS V"/>
    <property type="match status" value="1"/>
</dbReference>
<dbReference type="InterPro" id="IPR015421">
    <property type="entry name" value="PyrdxlP-dep_Trfase_major"/>
</dbReference>
<evidence type="ECO:0000313" key="7">
    <source>
        <dbReference type="EMBL" id="SMB95202.1"/>
    </source>
</evidence>
<evidence type="ECO:0000256" key="4">
    <source>
        <dbReference type="PIRSR" id="PIRSR000524-1"/>
    </source>
</evidence>
<reference evidence="7 8" key="1">
    <citation type="submission" date="2017-04" db="EMBL/GenBank/DDBJ databases">
        <authorList>
            <person name="Afonso C.L."/>
            <person name="Miller P.J."/>
            <person name="Scott M.A."/>
            <person name="Spackman E."/>
            <person name="Goraichik I."/>
            <person name="Dimitrov K.M."/>
            <person name="Suarez D.L."/>
            <person name="Swayne D.E."/>
        </authorList>
    </citation>
    <scope>NUCLEOTIDE SEQUENCE [LARGE SCALE GENOMIC DNA]</scope>
    <source>
        <strain evidence="7 8">ToBE</strain>
    </source>
</reference>
<evidence type="ECO:0000313" key="8">
    <source>
        <dbReference type="Proteomes" id="UP000192569"/>
    </source>
</evidence>
<dbReference type="PIRSF" id="PIRSF000524">
    <property type="entry name" value="SPT"/>
    <property type="match status" value="1"/>
</dbReference>
<feature type="modified residue" description="N6-(pyridoxal phosphate)lysine" evidence="5">
    <location>
        <position position="191"/>
    </location>
</feature>
<proteinExistence type="inferred from homology"/>
<dbReference type="Proteomes" id="UP000192569">
    <property type="component" value="Chromosome I"/>
</dbReference>
<accession>A0A1W1VPA2</accession>
<keyword evidence="7" id="KW-0032">Aminotransferase</keyword>
<dbReference type="InterPro" id="IPR015424">
    <property type="entry name" value="PyrdxlP-dep_Trfase"/>
</dbReference>
<feature type="binding site" evidence="4">
    <location>
        <position position="340"/>
    </location>
    <ligand>
        <name>substrate</name>
    </ligand>
</feature>
<dbReference type="AlphaFoldDB" id="A0A1W1VPA2"/>
<protein>
    <submittedName>
        <fullName evidence="7">Aspartate aminotransferase</fullName>
    </submittedName>
</protein>
<feature type="domain" description="Aminotransferase class V" evidence="6">
    <location>
        <begin position="27"/>
        <end position="330"/>
    </location>
</feature>
<organism evidence="7 8">
    <name type="scientific">Thermanaeromonas toyohensis ToBE</name>
    <dbReference type="NCBI Taxonomy" id="698762"/>
    <lineage>
        <taxon>Bacteria</taxon>
        <taxon>Bacillati</taxon>
        <taxon>Bacillota</taxon>
        <taxon>Clostridia</taxon>
        <taxon>Neomoorellales</taxon>
        <taxon>Neomoorellaceae</taxon>
        <taxon>Thermanaeromonas</taxon>
    </lineage>
</organism>
<dbReference type="OrthoDB" id="389074at2"/>
<gene>
    <name evidence="7" type="ORF">SAMN00808754_1189</name>
</gene>
<dbReference type="GO" id="GO:0019265">
    <property type="term" value="P:glycine biosynthetic process, by transamination of glyoxylate"/>
    <property type="evidence" value="ECO:0007669"/>
    <property type="project" value="TreeGrafter"/>
</dbReference>
<dbReference type="SUPFAM" id="SSF53383">
    <property type="entry name" value="PLP-dependent transferases"/>
    <property type="match status" value="1"/>
</dbReference>
<dbReference type="RefSeq" id="WP_084664760.1">
    <property type="nucleotide sequence ID" value="NZ_LT838272.1"/>
</dbReference>
<dbReference type="InterPro" id="IPR024169">
    <property type="entry name" value="SP_NH2Trfase/AEP_transaminase"/>
</dbReference>
<dbReference type="EMBL" id="LT838272">
    <property type="protein sequence ID" value="SMB95202.1"/>
    <property type="molecule type" value="Genomic_DNA"/>
</dbReference>
<comment type="similarity">
    <text evidence="2">Belongs to the class-V pyridoxal-phosphate-dependent aminotransferase family.</text>
</comment>
<evidence type="ECO:0000256" key="3">
    <source>
        <dbReference type="ARBA" id="ARBA00022898"/>
    </source>
</evidence>
<evidence type="ECO:0000256" key="1">
    <source>
        <dbReference type="ARBA" id="ARBA00001933"/>
    </source>
</evidence>
<dbReference type="Pfam" id="PF00266">
    <property type="entry name" value="Aminotran_5"/>
    <property type="match status" value="1"/>
</dbReference>
<dbReference type="Gene3D" id="3.90.1150.10">
    <property type="entry name" value="Aspartate Aminotransferase, domain 1"/>
    <property type="match status" value="1"/>
</dbReference>